<dbReference type="InterPro" id="IPR010065">
    <property type="entry name" value="AA_ABC_transptr_permease_3TM"/>
</dbReference>
<dbReference type="PANTHER" id="PTHR30614:SF0">
    <property type="entry name" value="L-CYSTINE TRANSPORT SYSTEM PERMEASE PROTEIN TCYL"/>
    <property type="match status" value="1"/>
</dbReference>
<dbReference type="PROSITE" id="PS50928">
    <property type="entry name" value="ABC_TM1"/>
    <property type="match status" value="1"/>
</dbReference>
<evidence type="ECO:0000256" key="3">
    <source>
        <dbReference type="ARBA" id="ARBA00022475"/>
    </source>
</evidence>
<gene>
    <name evidence="10" type="ORF">J2S90_003158</name>
    <name evidence="11" type="ORF">J2S93_003710</name>
</gene>
<dbReference type="Gene3D" id="1.10.3720.10">
    <property type="entry name" value="MetI-like"/>
    <property type="match status" value="1"/>
</dbReference>
<dbReference type="Proteomes" id="UP001242995">
    <property type="component" value="Unassembled WGS sequence"/>
</dbReference>
<dbReference type="EMBL" id="JAUSRG010000010">
    <property type="protein sequence ID" value="MDP9906179.1"/>
    <property type="molecule type" value="Genomic_DNA"/>
</dbReference>
<evidence type="ECO:0000256" key="7">
    <source>
        <dbReference type="ARBA" id="ARBA00023136"/>
    </source>
</evidence>
<feature type="transmembrane region" description="Helical" evidence="8">
    <location>
        <begin position="237"/>
        <end position="261"/>
    </location>
</feature>
<dbReference type="EMBL" id="JAUSTF010000010">
    <property type="protein sequence ID" value="MDQ0182263.1"/>
    <property type="molecule type" value="Genomic_DNA"/>
</dbReference>
<dbReference type="AlphaFoldDB" id="A0AAW8DKR9"/>
<dbReference type="SUPFAM" id="SSF161098">
    <property type="entry name" value="MetI-like"/>
    <property type="match status" value="1"/>
</dbReference>
<evidence type="ECO:0000259" key="9">
    <source>
        <dbReference type="PROSITE" id="PS50928"/>
    </source>
</evidence>
<comment type="similarity">
    <text evidence="8">Belongs to the binding-protein-dependent transport system permease family.</text>
</comment>
<evidence type="ECO:0000256" key="8">
    <source>
        <dbReference type="RuleBase" id="RU363032"/>
    </source>
</evidence>
<feature type="domain" description="ABC transmembrane type-1" evidence="9">
    <location>
        <begin position="53"/>
        <end position="258"/>
    </location>
</feature>
<keyword evidence="4 8" id="KW-0812">Transmembrane</keyword>
<dbReference type="InterPro" id="IPR000515">
    <property type="entry name" value="MetI-like"/>
</dbReference>
<dbReference type="GO" id="GO:0006865">
    <property type="term" value="P:amino acid transport"/>
    <property type="evidence" value="ECO:0007669"/>
    <property type="project" value="UniProtKB-KW"/>
</dbReference>
<evidence type="ECO:0000313" key="12">
    <source>
        <dbReference type="Proteomes" id="UP001230951"/>
    </source>
</evidence>
<evidence type="ECO:0000256" key="6">
    <source>
        <dbReference type="ARBA" id="ARBA00022989"/>
    </source>
</evidence>
<dbReference type="GO" id="GO:0043190">
    <property type="term" value="C:ATP-binding cassette (ABC) transporter complex"/>
    <property type="evidence" value="ECO:0007669"/>
    <property type="project" value="InterPro"/>
</dbReference>
<keyword evidence="2 8" id="KW-0813">Transport</keyword>
<feature type="transmembrane region" description="Helical" evidence="8">
    <location>
        <begin position="91"/>
        <end position="115"/>
    </location>
</feature>
<keyword evidence="6 8" id="KW-1133">Transmembrane helix</keyword>
<dbReference type="GO" id="GO:0022857">
    <property type="term" value="F:transmembrane transporter activity"/>
    <property type="evidence" value="ECO:0007669"/>
    <property type="project" value="InterPro"/>
</dbReference>
<evidence type="ECO:0000256" key="4">
    <source>
        <dbReference type="ARBA" id="ARBA00022692"/>
    </source>
</evidence>
<dbReference type="NCBIfam" id="TIGR01726">
    <property type="entry name" value="HEQRo_perm_3TM"/>
    <property type="match status" value="1"/>
</dbReference>
<evidence type="ECO:0000313" key="13">
    <source>
        <dbReference type="Proteomes" id="UP001242995"/>
    </source>
</evidence>
<feature type="transmembrane region" description="Helical" evidence="8">
    <location>
        <begin position="57"/>
        <end position="79"/>
    </location>
</feature>
<organism evidence="10 13">
    <name type="scientific">Arthrobacter bambusae</name>
    <dbReference type="NCBI Taxonomy" id="1338426"/>
    <lineage>
        <taxon>Bacteria</taxon>
        <taxon>Bacillati</taxon>
        <taxon>Actinomycetota</taxon>
        <taxon>Actinomycetes</taxon>
        <taxon>Micrococcales</taxon>
        <taxon>Micrococcaceae</taxon>
        <taxon>Arthrobacter</taxon>
    </lineage>
</organism>
<feature type="transmembrane region" description="Helical" evidence="8">
    <location>
        <begin position="135"/>
        <end position="154"/>
    </location>
</feature>
<dbReference type="InterPro" id="IPR043429">
    <property type="entry name" value="ArtM/GltK/GlnP/TcyL/YhdX-like"/>
</dbReference>
<proteinExistence type="inferred from homology"/>
<dbReference type="InterPro" id="IPR035906">
    <property type="entry name" value="MetI-like_sf"/>
</dbReference>
<evidence type="ECO:0000313" key="11">
    <source>
        <dbReference type="EMBL" id="MDQ0182263.1"/>
    </source>
</evidence>
<keyword evidence="5" id="KW-0029">Amino-acid transport</keyword>
<reference evidence="10 12" key="1">
    <citation type="submission" date="2023-07" db="EMBL/GenBank/DDBJ databases">
        <title>Sorghum-associated microbial communities from plants grown in Nebraska, USA.</title>
        <authorList>
            <person name="Schachtman D."/>
        </authorList>
    </citation>
    <scope>NUCLEOTIDE SEQUENCE</scope>
    <source>
        <strain evidence="10">DS1006</strain>
        <strain evidence="11 12">DS1016</strain>
    </source>
</reference>
<comment type="caution">
    <text evidence="10">The sequence shown here is derived from an EMBL/GenBank/DDBJ whole genome shotgun (WGS) entry which is preliminary data.</text>
</comment>
<accession>A0AAW8DKR9</accession>
<dbReference type="Proteomes" id="UP001230951">
    <property type="component" value="Unassembled WGS sequence"/>
</dbReference>
<dbReference type="FunFam" id="1.10.3720.10:FF:000006">
    <property type="entry name" value="Glutamate/aspartate ABC transporter, permease protein GltK"/>
    <property type="match status" value="1"/>
</dbReference>
<dbReference type="Pfam" id="PF00528">
    <property type="entry name" value="BPD_transp_1"/>
    <property type="match status" value="1"/>
</dbReference>
<feature type="transmembrane region" description="Helical" evidence="8">
    <location>
        <begin position="12"/>
        <end position="37"/>
    </location>
</feature>
<name>A0AAW8DKR9_9MICC</name>
<sequence>MRVIALRHPVRWASAAVIILLLLWSAKVLVTTAAFEWDVVGSYLFNLLVLDGVAQTLGMTALVLVIGIIGGAIIAIMRLSPNPVLHSMAHFYQWFFRGTPPLVQLIFWFNLSSVFPKFELTLFEHTFYSISTNSLMTPFVSALLGLGLPLSAYYSEIVRAGILAVDEGQWEAASAYALTPFQTMRHVVLPQAMRVIIPPTGNEAIGTLKFTSLATIVSYSELLHTVSSIYNTNFQTIPLLIVAALWYLFLTSVLSIGQYFLEQRFAKGSTRSARQPLISKFWSTILRQVKTA</sequence>
<dbReference type="RefSeq" id="WP_306972608.1">
    <property type="nucleotide sequence ID" value="NZ_JAUSSX010000008.1"/>
</dbReference>
<dbReference type="CDD" id="cd06261">
    <property type="entry name" value="TM_PBP2"/>
    <property type="match status" value="1"/>
</dbReference>
<comment type="subcellular location">
    <subcellularLocation>
        <location evidence="1 8">Cell membrane</location>
        <topology evidence="1 8">Multi-pass membrane protein</topology>
    </subcellularLocation>
</comment>
<keyword evidence="12" id="KW-1185">Reference proteome</keyword>
<evidence type="ECO:0000256" key="1">
    <source>
        <dbReference type="ARBA" id="ARBA00004651"/>
    </source>
</evidence>
<keyword evidence="3" id="KW-1003">Cell membrane</keyword>
<evidence type="ECO:0000256" key="2">
    <source>
        <dbReference type="ARBA" id="ARBA00022448"/>
    </source>
</evidence>
<evidence type="ECO:0000256" key="5">
    <source>
        <dbReference type="ARBA" id="ARBA00022970"/>
    </source>
</evidence>
<dbReference type="PANTHER" id="PTHR30614">
    <property type="entry name" value="MEMBRANE COMPONENT OF AMINO ACID ABC TRANSPORTER"/>
    <property type="match status" value="1"/>
</dbReference>
<keyword evidence="7 8" id="KW-0472">Membrane</keyword>
<protein>
    <submittedName>
        <fullName evidence="10">Polar amino acid transport system permease protein</fullName>
    </submittedName>
</protein>
<evidence type="ECO:0000313" key="10">
    <source>
        <dbReference type="EMBL" id="MDP9906179.1"/>
    </source>
</evidence>